<sequence>MKAPSFVSFMVSPAGRALRVAAGLGLLVSGYARRGTTGGKARAALALVPLAAGAFDVCVLGPPLDAPLDGSAARAELRAGA</sequence>
<comment type="caution">
    <text evidence="2">The sequence shown here is derived from an EMBL/GenBank/DDBJ whole genome shotgun (WGS) entry which is preliminary data.</text>
</comment>
<dbReference type="InterPro" id="IPR021309">
    <property type="entry name" value="YgaP-like_TM"/>
</dbReference>
<reference evidence="2 3" key="1">
    <citation type="submission" date="2023-09" db="EMBL/GenBank/DDBJ databases">
        <authorList>
            <person name="Rey-Velasco X."/>
        </authorList>
    </citation>
    <scope>NUCLEOTIDE SEQUENCE [LARGE SCALE GENOMIC DNA]</scope>
    <source>
        <strain evidence="2 3">F394</strain>
    </source>
</reference>
<name>A0ABU3BUU2_9BACT</name>
<evidence type="ECO:0000313" key="2">
    <source>
        <dbReference type="EMBL" id="MDT0633061.1"/>
    </source>
</evidence>
<keyword evidence="3" id="KW-1185">Reference proteome</keyword>
<accession>A0ABU3BUU2</accession>
<dbReference type="EMBL" id="JAVRHT010000049">
    <property type="protein sequence ID" value="MDT0633061.1"/>
    <property type="molecule type" value="Genomic_DNA"/>
</dbReference>
<gene>
    <name evidence="2" type="ORF">RM540_15000</name>
</gene>
<protein>
    <submittedName>
        <fullName evidence="2">DUF2892 domain-containing protein</fullName>
    </submittedName>
</protein>
<evidence type="ECO:0000313" key="3">
    <source>
        <dbReference type="Proteomes" id="UP001267426"/>
    </source>
</evidence>
<dbReference type="Pfam" id="PF11127">
    <property type="entry name" value="YgaP-like_TM"/>
    <property type="match status" value="1"/>
</dbReference>
<proteinExistence type="predicted"/>
<organism evidence="2 3">
    <name type="scientific">Rubrivirga litoralis</name>
    <dbReference type="NCBI Taxonomy" id="3075598"/>
    <lineage>
        <taxon>Bacteria</taxon>
        <taxon>Pseudomonadati</taxon>
        <taxon>Rhodothermota</taxon>
        <taxon>Rhodothermia</taxon>
        <taxon>Rhodothermales</taxon>
        <taxon>Rubricoccaceae</taxon>
        <taxon>Rubrivirga</taxon>
    </lineage>
</organism>
<dbReference type="RefSeq" id="WP_311665578.1">
    <property type="nucleotide sequence ID" value="NZ_JAVRHT010000049.1"/>
</dbReference>
<feature type="domain" description="Inner membrane protein YgaP-like transmembrane" evidence="1">
    <location>
        <begin position="11"/>
        <end position="65"/>
    </location>
</feature>
<dbReference type="Proteomes" id="UP001267426">
    <property type="component" value="Unassembled WGS sequence"/>
</dbReference>
<evidence type="ECO:0000259" key="1">
    <source>
        <dbReference type="Pfam" id="PF11127"/>
    </source>
</evidence>